<gene>
    <name evidence="2" type="ORF">C0099_15130</name>
</gene>
<proteinExistence type="predicted"/>
<dbReference type="InterPro" id="IPR012902">
    <property type="entry name" value="N_methyl_site"/>
</dbReference>
<keyword evidence="1" id="KW-0472">Membrane</keyword>
<keyword evidence="1" id="KW-1133">Transmembrane helix</keyword>
<dbReference type="OrthoDB" id="8592370at2"/>
<dbReference type="InterPro" id="IPR031982">
    <property type="entry name" value="PilE-like"/>
</dbReference>
<dbReference type="PANTHER" id="PTHR30093">
    <property type="entry name" value="GENERAL SECRETION PATHWAY PROTEIN G"/>
    <property type="match status" value="1"/>
</dbReference>
<protein>
    <submittedName>
        <fullName evidence="2">Pilus assembly protein PilE</fullName>
    </submittedName>
</protein>
<dbReference type="Pfam" id="PF16732">
    <property type="entry name" value="ComP_DUS"/>
    <property type="match status" value="1"/>
</dbReference>
<evidence type="ECO:0000313" key="3">
    <source>
        <dbReference type="Proteomes" id="UP000242205"/>
    </source>
</evidence>
<dbReference type="GO" id="GO:0043683">
    <property type="term" value="P:type IV pilus assembly"/>
    <property type="evidence" value="ECO:0007669"/>
    <property type="project" value="InterPro"/>
</dbReference>
<dbReference type="KEGG" id="atw:C0099_15130"/>
<dbReference type="EMBL" id="CP025682">
    <property type="protein sequence ID" value="AUN96500.1"/>
    <property type="molecule type" value="Genomic_DNA"/>
</dbReference>
<sequence>MNDQILPASDRRGGFTLIELMIVVAIAAILAVVALPSYTAYLQKQKIRAAQADLSALVLQMENHFQQQLRYPEPTAGTLETRTVFPGWAPSQDDPGFQFRIAVSAGKVFTLSASGTGKLAGCTLSITHENVRSASGCSHGSEWL</sequence>
<evidence type="ECO:0000256" key="1">
    <source>
        <dbReference type="SAM" id="Phobius"/>
    </source>
</evidence>
<reference evidence="2 3" key="1">
    <citation type="submission" date="2018-01" db="EMBL/GenBank/DDBJ databases">
        <authorList>
            <person name="Fu G.-Y."/>
        </authorList>
    </citation>
    <scope>NUCLEOTIDE SEQUENCE [LARGE SCALE GENOMIC DNA]</scope>
    <source>
        <strain evidence="2 3">SY39</strain>
    </source>
</reference>
<dbReference type="NCBIfam" id="TIGR02532">
    <property type="entry name" value="IV_pilin_GFxxxE"/>
    <property type="match status" value="1"/>
</dbReference>
<dbReference type="PANTHER" id="PTHR30093:SF47">
    <property type="entry name" value="TYPE IV PILUS NON-CORE MINOR PILIN PILE"/>
    <property type="match status" value="1"/>
</dbReference>
<keyword evidence="3" id="KW-1185">Reference proteome</keyword>
<name>A0A2I6SB72_9RHOO</name>
<dbReference type="InterPro" id="IPR045584">
    <property type="entry name" value="Pilin-like"/>
</dbReference>
<feature type="transmembrane region" description="Helical" evidence="1">
    <location>
        <begin position="20"/>
        <end position="41"/>
    </location>
</feature>
<keyword evidence="1" id="KW-0812">Transmembrane</keyword>
<dbReference type="Pfam" id="PF07963">
    <property type="entry name" value="N_methyl"/>
    <property type="match status" value="1"/>
</dbReference>
<dbReference type="RefSeq" id="WP_102248537.1">
    <property type="nucleotide sequence ID" value="NZ_CP025682.1"/>
</dbReference>
<dbReference type="SUPFAM" id="SSF54523">
    <property type="entry name" value="Pili subunits"/>
    <property type="match status" value="1"/>
</dbReference>
<dbReference type="Gene3D" id="3.30.700.10">
    <property type="entry name" value="Glycoprotein, Type 4 Pilin"/>
    <property type="match status" value="1"/>
</dbReference>
<accession>A0A2I6SB72</accession>
<dbReference type="PROSITE" id="PS00409">
    <property type="entry name" value="PROKAR_NTER_METHYL"/>
    <property type="match status" value="1"/>
</dbReference>
<dbReference type="AlphaFoldDB" id="A0A2I6SB72"/>
<organism evidence="2 3">
    <name type="scientific">Pseudazoarcus pumilus</name>
    <dbReference type="NCBI Taxonomy" id="2067960"/>
    <lineage>
        <taxon>Bacteria</taxon>
        <taxon>Pseudomonadati</taxon>
        <taxon>Pseudomonadota</taxon>
        <taxon>Betaproteobacteria</taxon>
        <taxon>Rhodocyclales</taxon>
        <taxon>Zoogloeaceae</taxon>
        <taxon>Pseudazoarcus</taxon>
    </lineage>
</organism>
<evidence type="ECO:0000313" key="2">
    <source>
        <dbReference type="EMBL" id="AUN96500.1"/>
    </source>
</evidence>
<dbReference type="Proteomes" id="UP000242205">
    <property type="component" value="Chromosome"/>
</dbReference>